<gene>
    <name evidence="1" type="ORF">pdam_00020014</name>
</gene>
<evidence type="ECO:0000313" key="1">
    <source>
        <dbReference type="EMBL" id="RMX57962.1"/>
    </source>
</evidence>
<sequence length="109" mass="12670">MRDACFQVQVVDSYEAIISLIFIFPSSVGTSSLSLSAYDSNKQDVTQRVKTPEYHIENSEKLSKEKCQVPHDWLFPFCELKIQVERFCPVLPWRRKNGTSTKEPEVREE</sequence>
<dbReference type="AlphaFoldDB" id="A0A3M6UWA3"/>
<dbReference type="Proteomes" id="UP000275408">
    <property type="component" value="Unassembled WGS sequence"/>
</dbReference>
<proteinExistence type="predicted"/>
<dbReference type="EMBL" id="RCHS01000561">
    <property type="protein sequence ID" value="RMX57962.1"/>
    <property type="molecule type" value="Genomic_DNA"/>
</dbReference>
<protein>
    <submittedName>
        <fullName evidence="1">Uncharacterized protein</fullName>
    </submittedName>
</protein>
<comment type="caution">
    <text evidence="1">The sequence shown here is derived from an EMBL/GenBank/DDBJ whole genome shotgun (WGS) entry which is preliminary data.</text>
</comment>
<reference evidence="1 2" key="1">
    <citation type="journal article" date="2018" name="Sci. Rep.">
        <title>Comparative analysis of the Pocillopora damicornis genome highlights role of immune system in coral evolution.</title>
        <authorList>
            <person name="Cunning R."/>
            <person name="Bay R.A."/>
            <person name="Gillette P."/>
            <person name="Baker A.C."/>
            <person name="Traylor-Knowles N."/>
        </authorList>
    </citation>
    <scope>NUCLEOTIDE SEQUENCE [LARGE SCALE GENOMIC DNA]</scope>
    <source>
        <strain evidence="1">RSMAS</strain>
        <tissue evidence="1">Whole animal</tissue>
    </source>
</reference>
<evidence type="ECO:0000313" key="2">
    <source>
        <dbReference type="Proteomes" id="UP000275408"/>
    </source>
</evidence>
<accession>A0A3M6UWA3</accession>
<dbReference type="OrthoDB" id="2113294at2759"/>
<keyword evidence="2" id="KW-1185">Reference proteome</keyword>
<name>A0A3M6UWA3_POCDA</name>
<organism evidence="1 2">
    <name type="scientific">Pocillopora damicornis</name>
    <name type="common">Cauliflower coral</name>
    <name type="synonym">Millepora damicornis</name>
    <dbReference type="NCBI Taxonomy" id="46731"/>
    <lineage>
        <taxon>Eukaryota</taxon>
        <taxon>Metazoa</taxon>
        <taxon>Cnidaria</taxon>
        <taxon>Anthozoa</taxon>
        <taxon>Hexacorallia</taxon>
        <taxon>Scleractinia</taxon>
        <taxon>Astrocoeniina</taxon>
        <taxon>Pocilloporidae</taxon>
        <taxon>Pocillopora</taxon>
    </lineage>
</organism>